<dbReference type="AlphaFoldDB" id="A0A117MSE7"/>
<evidence type="ECO:0000313" key="12">
    <source>
        <dbReference type="EMBL" id="KUL33249.1"/>
    </source>
</evidence>
<dbReference type="FunFam" id="3.40.50.300:FF:000319">
    <property type="entry name" value="DNA repair protein RecN"/>
    <property type="match status" value="1"/>
</dbReference>
<dbReference type="NCBIfam" id="TIGR00634">
    <property type="entry name" value="recN"/>
    <property type="match status" value="1"/>
</dbReference>
<keyword evidence="4" id="KW-0547">Nucleotide-binding</keyword>
<keyword evidence="13" id="KW-1185">Reference proteome</keyword>
<dbReference type="Pfam" id="PF02463">
    <property type="entry name" value="SMC_N"/>
    <property type="match status" value="1"/>
</dbReference>
<evidence type="ECO:0000256" key="7">
    <source>
        <dbReference type="ARBA" id="ARBA00023204"/>
    </source>
</evidence>
<dbReference type="InterPro" id="IPR003395">
    <property type="entry name" value="RecF/RecN/SMC_N"/>
</dbReference>
<evidence type="ECO:0000256" key="5">
    <source>
        <dbReference type="ARBA" id="ARBA00022763"/>
    </source>
</evidence>
<evidence type="ECO:0000256" key="4">
    <source>
        <dbReference type="ARBA" id="ARBA00022741"/>
    </source>
</evidence>
<dbReference type="Gene3D" id="3.40.50.300">
    <property type="entry name" value="P-loop containing nucleotide triphosphate hydrolases"/>
    <property type="match status" value="2"/>
</dbReference>
<dbReference type="EMBL" id="LMBR01000001">
    <property type="protein sequence ID" value="KUL33249.1"/>
    <property type="molecule type" value="Genomic_DNA"/>
</dbReference>
<feature type="coiled-coil region" evidence="10">
    <location>
        <begin position="353"/>
        <end position="380"/>
    </location>
</feature>
<dbReference type="PANTHER" id="PTHR11059:SF0">
    <property type="entry name" value="DNA REPAIR PROTEIN RECN"/>
    <property type="match status" value="1"/>
</dbReference>
<accession>A0A117MSE7</accession>
<dbReference type="GO" id="GO:0009432">
    <property type="term" value="P:SOS response"/>
    <property type="evidence" value="ECO:0007669"/>
    <property type="project" value="TreeGrafter"/>
</dbReference>
<dbReference type="OrthoDB" id="9806954at2"/>
<protein>
    <recommendedName>
        <fullName evidence="3 9">DNA repair protein RecN</fullName>
    </recommendedName>
    <alternativeName>
        <fullName evidence="8 9">Recombination protein N</fullName>
    </alternativeName>
</protein>
<keyword evidence="7 9" id="KW-0234">DNA repair</keyword>
<reference evidence="12 13" key="1">
    <citation type="submission" date="2015-10" db="EMBL/GenBank/DDBJ databases">
        <title>Draft Genome Sequence of Chlorobium limicola strain Frasassi Growing under Artificial Lighting in the Frasassi Cave System.</title>
        <authorList>
            <person name="Mansor M."/>
            <person name="Macalady J."/>
        </authorList>
    </citation>
    <scope>NUCLEOTIDE SEQUENCE [LARGE SCALE GENOMIC DNA]</scope>
    <source>
        <strain evidence="12 13">Frasassi</strain>
    </source>
</reference>
<dbReference type="InterPro" id="IPR004604">
    <property type="entry name" value="DNA_recomb/repair_RecN"/>
</dbReference>
<evidence type="ECO:0000259" key="11">
    <source>
        <dbReference type="Pfam" id="PF02463"/>
    </source>
</evidence>
<evidence type="ECO:0000256" key="2">
    <source>
        <dbReference type="ARBA" id="ARBA00009441"/>
    </source>
</evidence>
<evidence type="ECO:0000256" key="8">
    <source>
        <dbReference type="ARBA" id="ARBA00033408"/>
    </source>
</evidence>
<keyword evidence="5 9" id="KW-0227">DNA damage</keyword>
<dbReference type="RefSeq" id="WP_059138064.1">
    <property type="nucleotide sequence ID" value="NZ_LMBR01000001.1"/>
</dbReference>
<dbReference type="PIRSF" id="PIRSF003128">
    <property type="entry name" value="RecN"/>
    <property type="match status" value="1"/>
</dbReference>
<dbReference type="SUPFAM" id="SSF52540">
    <property type="entry name" value="P-loop containing nucleoside triphosphate hydrolases"/>
    <property type="match status" value="2"/>
</dbReference>
<dbReference type="PANTHER" id="PTHR11059">
    <property type="entry name" value="DNA REPAIR PROTEIN RECN"/>
    <property type="match status" value="1"/>
</dbReference>
<evidence type="ECO:0000256" key="3">
    <source>
        <dbReference type="ARBA" id="ARBA00021315"/>
    </source>
</evidence>
<keyword evidence="6" id="KW-0067">ATP-binding</keyword>
<comment type="caution">
    <text evidence="12">The sequence shown here is derived from an EMBL/GenBank/DDBJ whole genome shotgun (WGS) entry which is preliminary data.</text>
</comment>
<evidence type="ECO:0000256" key="6">
    <source>
        <dbReference type="ARBA" id="ARBA00022840"/>
    </source>
</evidence>
<comment type="function">
    <text evidence="1 9">May be involved in recombinational repair of damaged DNA.</text>
</comment>
<name>A0A117MSE7_CHLLI</name>
<evidence type="ECO:0000256" key="10">
    <source>
        <dbReference type="SAM" id="Coils"/>
    </source>
</evidence>
<dbReference type="GO" id="GO:0005524">
    <property type="term" value="F:ATP binding"/>
    <property type="evidence" value="ECO:0007669"/>
    <property type="project" value="UniProtKB-KW"/>
</dbReference>
<organism evidence="12 13">
    <name type="scientific">Chlorobium limicola</name>
    <dbReference type="NCBI Taxonomy" id="1092"/>
    <lineage>
        <taxon>Bacteria</taxon>
        <taxon>Pseudomonadati</taxon>
        <taxon>Chlorobiota</taxon>
        <taxon>Chlorobiia</taxon>
        <taxon>Chlorobiales</taxon>
        <taxon>Chlorobiaceae</taxon>
        <taxon>Chlorobium/Pelodictyon group</taxon>
        <taxon>Chlorobium</taxon>
    </lineage>
</organism>
<dbReference type="GO" id="GO:0006281">
    <property type="term" value="P:DNA repair"/>
    <property type="evidence" value="ECO:0007669"/>
    <property type="project" value="UniProtKB-KW"/>
</dbReference>
<keyword evidence="10" id="KW-0175">Coiled coil</keyword>
<evidence type="ECO:0000256" key="1">
    <source>
        <dbReference type="ARBA" id="ARBA00003618"/>
    </source>
</evidence>
<dbReference type="GO" id="GO:0006310">
    <property type="term" value="P:DNA recombination"/>
    <property type="evidence" value="ECO:0007669"/>
    <property type="project" value="InterPro"/>
</dbReference>
<dbReference type="InterPro" id="IPR027417">
    <property type="entry name" value="P-loop_NTPase"/>
</dbReference>
<dbReference type="CDD" id="cd03241">
    <property type="entry name" value="ABC_RecN"/>
    <property type="match status" value="2"/>
</dbReference>
<comment type="similarity">
    <text evidence="2 9">Belongs to the RecN family.</text>
</comment>
<gene>
    <name evidence="12" type="ORF">ASB62_00090</name>
</gene>
<evidence type="ECO:0000256" key="9">
    <source>
        <dbReference type="PIRNR" id="PIRNR003128"/>
    </source>
</evidence>
<evidence type="ECO:0000313" key="13">
    <source>
        <dbReference type="Proteomes" id="UP000053937"/>
    </source>
</evidence>
<sequence>MLSSLYIRNFALIRELTVEFSRGLCIITGETGAGKSMLIGALSLVLGERSSSDLVRSGENKAIIEAMLCGPLPERLDTLLEEAGIERTNDTLLRREISVSGQSRCFINDTPCTAGVLKLVGELLIDLHGQHDHQLLLNAASHEGMLDAFSGCASESSAYRDTFSRLSSLFRRKSALALKAVEAREKKEMMEFQFNELNALDLKNGEEEELESEIILLENAETLYGLGSELGNLLYEQDHSAYAALSSARHMLEKLSAIDKRFESRLEDVLSAENMVDDLYRFVNRYTAAVEFNSDRLDTMRTRQHLLQRIRKKYARTLPELISWRDELAAALGIEESIAEENTRIDTEIGSLREKLSAAAASLSKKRKNAAQRLDETLQRELSMLGISSARFKTAFTPDKDPEGDITLDGIHYKALANGHEKIEFLFSANTGEELKPLARSASGGEISRVMLALKSALAESAALPILVFDEIDTGISGTTALAVASSLKRLSRLHQIIAITHLPQIAAMADLHLTISKTIENGRTSAGVLHLDEPGHIRAVAELISGRNISESSLRLAGELIESAKSI</sequence>
<dbReference type="Proteomes" id="UP000053937">
    <property type="component" value="Unassembled WGS sequence"/>
</dbReference>
<feature type="domain" description="RecF/RecN/SMC N-terminal" evidence="11">
    <location>
        <begin position="1"/>
        <end position="518"/>
    </location>
</feature>
<proteinExistence type="inferred from homology"/>
<dbReference type="GO" id="GO:0043590">
    <property type="term" value="C:bacterial nucleoid"/>
    <property type="evidence" value="ECO:0007669"/>
    <property type="project" value="TreeGrafter"/>
</dbReference>